<reference evidence="2 3" key="1">
    <citation type="journal article" name="Sci. Rep.">
        <title>Genome-scale phylogenetic analyses confirm Olpidium as the closest living zoosporic fungus to the non-flagellated, terrestrial fungi.</title>
        <authorList>
            <person name="Chang Y."/>
            <person name="Rochon D."/>
            <person name="Sekimoto S."/>
            <person name="Wang Y."/>
            <person name="Chovatia M."/>
            <person name="Sandor L."/>
            <person name="Salamov A."/>
            <person name="Grigoriev I.V."/>
            <person name="Stajich J.E."/>
            <person name="Spatafora J.W."/>
        </authorList>
    </citation>
    <scope>NUCLEOTIDE SEQUENCE [LARGE SCALE GENOMIC DNA]</scope>
    <source>
        <strain evidence="2">S191</strain>
    </source>
</reference>
<name>A0A8H7ZVE7_9FUNG</name>
<organism evidence="2 3">
    <name type="scientific">Olpidium bornovanus</name>
    <dbReference type="NCBI Taxonomy" id="278681"/>
    <lineage>
        <taxon>Eukaryota</taxon>
        <taxon>Fungi</taxon>
        <taxon>Fungi incertae sedis</taxon>
        <taxon>Olpidiomycota</taxon>
        <taxon>Olpidiomycotina</taxon>
        <taxon>Olpidiomycetes</taxon>
        <taxon>Olpidiales</taxon>
        <taxon>Olpidiaceae</taxon>
        <taxon>Olpidium</taxon>
    </lineage>
</organism>
<evidence type="ECO:0000256" key="1">
    <source>
        <dbReference type="SAM" id="MobiDB-lite"/>
    </source>
</evidence>
<dbReference type="AlphaFoldDB" id="A0A8H7ZVE7"/>
<evidence type="ECO:0000313" key="3">
    <source>
        <dbReference type="Proteomes" id="UP000673691"/>
    </source>
</evidence>
<proteinExistence type="predicted"/>
<dbReference type="Proteomes" id="UP000673691">
    <property type="component" value="Unassembled WGS sequence"/>
</dbReference>
<feature type="compositionally biased region" description="Polar residues" evidence="1">
    <location>
        <begin position="28"/>
        <end position="44"/>
    </location>
</feature>
<protein>
    <submittedName>
        <fullName evidence="2">Uncharacterized protein</fullName>
    </submittedName>
</protein>
<comment type="caution">
    <text evidence="2">The sequence shown here is derived from an EMBL/GenBank/DDBJ whole genome shotgun (WGS) entry which is preliminary data.</text>
</comment>
<sequence length="154" mass="16134">MRIKLSSMAMLTPTKSPPGAPTKHYRGSSPSTQRVSPAAQNSPEVANASRRRTVGTRNIRGHPFSPAFASLSANHIASRCGRDVSLRSAAVSSPNLRLVIPAASDSPVSTKSAQPAIASFTVGSPTPSPIAVEVTETTEVIRDMDPTTGNKMIN</sequence>
<dbReference type="EMBL" id="JAEFCI010005638">
    <property type="protein sequence ID" value="KAG5460171.1"/>
    <property type="molecule type" value="Genomic_DNA"/>
</dbReference>
<feature type="region of interest" description="Disordered" evidence="1">
    <location>
        <begin position="1"/>
        <end position="65"/>
    </location>
</feature>
<keyword evidence="3" id="KW-1185">Reference proteome</keyword>
<accession>A0A8H7ZVE7</accession>
<gene>
    <name evidence="2" type="ORF">BJ554DRAFT_7815</name>
</gene>
<evidence type="ECO:0000313" key="2">
    <source>
        <dbReference type="EMBL" id="KAG5460171.1"/>
    </source>
</evidence>
<feature type="non-terminal residue" evidence="2">
    <location>
        <position position="154"/>
    </location>
</feature>